<dbReference type="VEuPathDB" id="FungiDB:EYZ11_000297"/>
<keyword evidence="4" id="KW-1185">Reference proteome</keyword>
<evidence type="ECO:0000256" key="1">
    <source>
        <dbReference type="SAM" id="MobiDB-lite"/>
    </source>
</evidence>
<dbReference type="SUPFAM" id="SSF50729">
    <property type="entry name" value="PH domain-like"/>
    <property type="match status" value="1"/>
</dbReference>
<feature type="region of interest" description="Disordered" evidence="1">
    <location>
        <begin position="81"/>
        <end position="244"/>
    </location>
</feature>
<dbReference type="SMART" id="SM00233">
    <property type="entry name" value="PH"/>
    <property type="match status" value="2"/>
</dbReference>
<organism evidence="3 4">
    <name type="scientific">Aspergillus tanneri</name>
    <dbReference type="NCBI Taxonomy" id="1220188"/>
    <lineage>
        <taxon>Eukaryota</taxon>
        <taxon>Fungi</taxon>
        <taxon>Dikarya</taxon>
        <taxon>Ascomycota</taxon>
        <taxon>Pezizomycotina</taxon>
        <taxon>Eurotiomycetes</taxon>
        <taxon>Eurotiomycetidae</taxon>
        <taxon>Eurotiales</taxon>
        <taxon>Aspergillaceae</taxon>
        <taxon>Aspergillus</taxon>
        <taxon>Aspergillus subgen. Circumdati</taxon>
    </lineage>
</organism>
<dbReference type="InterPro" id="IPR001849">
    <property type="entry name" value="PH_domain"/>
</dbReference>
<gene>
    <name evidence="3" type="ORF">EYZ11_000297</name>
</gene>
<feature type="compositionally biased region" description="Polar residues" evidence="1">
    <location>
        <begin position="175"/>
        <end position="204"/>
    </location>
</feature>
<reference evidence="3 4" key="1">
    <citation type="submission" date="2019-03" db="EMBL/GenBank/DDBJ databases">
        <title>The genome sequence of a newly discovered highly antifungal drug resistant Aspergillus species, Aspergillus tanneri NIH 1004.</title>
        <authorList>
            <person name="Mounaud S."/>
            <person name="Singh I."/>
            <person name="Joardar V."/>
            <person name="Pakala S."/>
            <person name="Pakala S."/>
            <person name="Venepally P."/>
            <person name="Hoover J."/>
            <person name="Nierman W."/>
            <person name="Chung J."/>
            <person name="Losada L."/>
        </authorList>
    </citation>
    <scope>NUCLEOTIDE SEQUENCE [LARGE SCALE GENOMIC DNA]</scope>
    <source>
        <strain evidence="3 4">NIH1004</strain>
    </source>
</reference>
<feature type="domain" description="PH" evidence="2">
    <location>
        <begin position="869"/>
        <end position="1039"/>
    </location>
</feature>
<dbReference type="GO" id="GO:0005628">
    <property type="term" value="C:prospore membrane"/>
    <property type="evidence" value="ECO:0007669"/>
    <property type="project" value="TreeGrafter"/>
</dbReference>
<dbReference type="Pfam" id="PF23207">
    <property type="entry name" value="PH_SPO71"/>
    <property type="match status" value="1"/>
</dbReference>
<feature type="compositionally biased region" description="Polar residues" evidence="1">
    <location>
        <begin position="212"/>
        <end position="224"/>
    </location>
</feature>
<dbReference type="EMBL" id="SOSA01000004">
    <property type="protein sequence ID" value="THD00247.1"/>
    <property type="molecule type" value="Genomic_DNA"/>
</dbReference>
<dbReference type="PANTHER" id="PTHR28076:SF1">
    <property type="entry name" value="PROSPORE MEMBRANE ADAPTER PROTEIN SPO71"/>
    <property type="match status" value="1"/>
</dbReference>
<dbReference type="Pfam" id="PF15404">
    <property type="entry name" value="PH_4"/>
    <property type="match status" value="1"/>
</dbReference>
<feature type="compositionally biased region" description="Basic and acidic residues" evidence="1">
    <location>
        <begin position="149"/>
        <end position="160"/>
    </location>
</feature>
<dbReference type="PANTHER" id="PTHR28076">
    <property type="entry name" value="SPORULATION-SPECIFIC PROTEIN 71"/>
    <property type="match status" value="1"/>
</dbReference>
<name>A0A4S3JXI6_9EURO</name>
<dbReference type="InterPro" id="IPR039486">
    <property type="entry name" value="Mug56/Spo71_PH"/>
</dbReference>
<evidence type="ECO:0000313" key="4">
    <source>
        <dbReference type="Proteomes" id="UP000308092"/>
    </source>
</evidence>
<dbReference type="AlphaFoldDB" id="A0A4S3JXI6"/>
<dbReference type="PROSITE" id="PS50003">
    <property type="entry name" value="PH_DOMAIN"/>
    <property type="match status" value="1"/>
</dbReference>
<dbReference type="GO" id="GO:1902657">
    <property type="term" value="P:protein localization to prospore membrane"/>
    <property type="evidence" value="ECO:0007669"/>
    <property type="project" value="InterPro"/>
</dbReference>
<evidence type="ECO:0000313" key="3">
    <source>
        <dbReference type="EMBL" id="THD00247.1"/>
    </source>
</evidence>
<dbReference type="InterPro" id="IPR029217">
    <property type="entry name" value="Spo7_2_N"/>
</dbReference>
<protein>
    <recommendedName>
        <fullName evidence="2">PH domain-containing protein</fullName>
    </recommendedName>
</protein>
<accession>A0A4S3JXI6</accession>
<dbReference type="SMART" id="SM01316">
    <property type="entry name" value="Spo7_2_N"/>
    <property type="match status" value="1"/>
</dbReference>
<dbReference type="STRING" id="1220188.A0A4S3JXI6"/>
<dbReference type="InterPro" id="IPR057379">
    <property type="entry name" value="PH_SPO71"/>
</dbReference>
<proteinExistence type="predicted"/>
<dbReference type="Proteomes" id="UP000308092">
    <property type="component" value="Unassembled WGS sequence"/>
</dbReference>
<dbReference type="Pfam" id="PF15407">
    <property type="entry name" value="Spo7_2_N"/>
    <property type="match status" value="1"/>
</dbReference>
<sequence>MSEIQSWRPIHTTSPMALLTTMAWKQACIPQRSWRYFIGPIPKSWLQNHRKSWYKARLNSKHYSSKAVTFSAESEVAHYLQSPGWSESSELQRARDDHQAGNSGDEGTDQDQESTRRSTTLRTLDYPLGEANDIPSASGSEVRPSLSSEGEHNVESESRAGDAGSSFVTAREHGPSSTSTNPITSGGPTNQVNMGYSQTKQSAPIPQVDGVYQSSPMVPSSETGSEAPLLGPKPSAKGKGKLPTAPSTLKLELREPQHENIGEEDHLERRRHSSQYPFFSITKKATKLNLEDNFLHKQQRFQSRLSKTRGKISDSLPYRRKMQEGEIIKTERMLVRVEETMQQNLPHDYSEQDSLKMDTRVVDNWREYLVVCRATSDPEAPFALQMYKTHVIPKIQKKGGRISPYHEVTLGKKHTRVNLYSSLDKTIVIWGPSKHGTKIYIVRPKSTVRAVEWYTYIFQALGSRRPTSLSINAPDLGLSLVLRNPFSQGTKIKHQTNLDGTLTQSTPEDTCAAISIVRGCMEMLENRTELSDVLQKWSKTEKMGLAWKRYDRLEWIYGANEKEMYGTLAMQDTHELELRPRQHYHTFVRYGDNKHEEPEPVEGFLVRLTSQRGVHQRMNKMFFKRLYFFCQDHYLFFCRPAKSLPPAPSKLCPNESDNIPSTQAILDEMPLSYAIDPYPIQDGEITWLSGGNKEHIKKHDEEAYAQLRRVSHNLSQADGYIDLCQVQEVRHVRYGSYPAEPNIQEGPGVAFHPEARDTSQDDGATQQFEDDRTFEMLMDNGLIVRLQAYDTTTKKEWMKRLDALVTYWKSRTAADAAELKEFRQRNVDIMNIDEEFESIIGQFAKKWEVRKAQASPHLHNMCSLSGCRAIKMSGQLYRKPRRHSTFKRCDVVLVDGKLLIFRSSLRKHSGVEVPHIHSSLETTILLADCYIYSGLLAESDLLYTNQTFDSNHPGHRTLPRVYLSTDLYNSTDEDTAITFVIWQPLRKNLFRAIEGEQGQKRQVLKQVPKLGVLGRTVVFKARSRVEKDRWVLSIASEIDRLQEEKSEDIRIV</sequence>
<feature type="compositionally biased region" description="Basic and acidic residues" evidence="1">
    <location>
        <begin position="90"/>
        <end position="99"/>
    </location>
</feature>
<evidence type="ECO:0000259" key="2">
    <source>
        <dbReference type="PROSITE" id="PS50003"/>
    </source>
</evidence>
<comment type="caution">
    <text evidence="3">The sequence shown here is derived from an EMBL/GenBank/DDBJ whole genome shotgun (WGS) entry which is preliminary data.</text>
</comment>
<dbReference type="InterPro" id="IPR040345">
    <property type="entry name" value="Mug56/Spo71"/>
</dbReference>